<evidence type="ECO:0000256" key="1">
    <source>
        <dbReference type="ARBA" id="ARBA00006285"/>
    </source>
</evidence>
<keyword evidence="3" id="KW-1133">Transmembrane helix</keyword>
<dbReference type="Proteomes" id="UP000017938">
    <property type="component" value="Unassembled WGS sequence"/>
</dbReference>
<proteinExistence type="inferred from homology"/>
<keyword evidence="2" id="KW-0378">Hydrolase</keyword>
<keyword evidence="3" id="KW-0472">Membrane</keyword>
<dbReference type="PANTHER" id="PTHR43678:SF1">
    <property type="entry name" value="BETA-N-ACETYLHEXOSAMINIDASE"/>
    <property type="match status" value="1"/>
</dbReference>
<dbReference type="InterPro" id="IPR037524">
    <property type="entry name" value="PA14/GLEYA"/>
</dbReference>
<keyword evidence="3" id="KW-0812">Transmembrane</keyword>
<name>R6UZS7_9BACT</name>
<accession>R6UZS7</accession>
<dbReference type="Pfam" id="PF00728">
    <property type="entry name" value="Glyco_hydro_20"/>
    <property type="match status" value="1"/>
</dbReference>
<gene>
    <name evidence="5" type="ORF">BN580_02024</name>
</gene>
<evidence type="ECO:0000313" key="6">
    <source>
        <dbReference type="Proteomes" id="UP000017938"/>
    </source>
</evidence>
<dbReference type="Gene3D" id="2.60.120.260">
    <property type="entry name" value="Galactose-binding domain-like"/>
    <property type="match status" value="1"/>
</dbReference>
<dbReference type="InterPro" id="IPR052764">
    <property type="entry name" value="GH20_Enzymes"/>
</dbReference>
<dbReference type="STRING" id="1263015.BN580_02024"/>
<dbReference type="PROSITE" id="PS51820">
    <property type="entry name" value="PA14"/>
    <property type="match status" value="1"/>
</dbReference>
<protein>
    <recommendedName>
        <fullName evidence="4">PA14 domain-containing protein</fullName>
    </recommendedName>
</protein>
<dbReference type="Gene3D" id="3.20.20.80">
    <property type="entry name" value="Glycosidases"/>
    <property type="match status" value="1"/>
</dbReference>
<dbReference type="GO" id="GO:0005975">
    <property type="term" value="P:carbohydrate metabolic process"/>
    <property type="evidence" value="ECO:0007669"/>
    <property type="project" value="InterPro"/>
</dbReference>
<evidence type="ECO:0000259" key="4">
    <source>
        <dbReference type="PROSITE" id="PS51820"/>
    </source>
</evidence>
<reference evidence="5" key="1">
    <citation type="submission" date="2012-11" db="EMBL/GenBank/DDBJ databases">
        <title>Dependencies among metagenomic species, viruses, plasmids and units of genetic variation.</title>
        <authorList>
            <person name="Nielsen H.B."/>
            <person name="Almeida M."/>
            <person name="Juncker A.S."/>
            <person name="Rasmussen S."/>
            <person name="Li J."/>
            <person name="Sunagawa S."/>
            <person name="Plichta D."/>
            <person name="Gautier L."/>
            <person name="Le Chatelier E."/>
            <person name="Peletier E."/>
            <person name="Bonde I."/>
            <person name="Nielsen T."/>
            <person name="Manichanh C."/>
            <person name="Arumugam M."/>
            <person name="Batto J."/>
            <person name="Santos M.B.Q.D."/>
            <person name="Blom N."/>
            <person name="Borruel N."/>
            <person name="Burgdorf K.S."/>
            <person name="Boumezbeur F."/>
            <person name="Casellas F."/>
            <person name="Dore J."/>
            <person name="Guarner F."/>
            <person name="Hansen T."/>
            <person name="Hildebrand F."/>
            <person name="Kaas R.S."/>
            <person name="Kennedy S."/>
            <person name="Kristiansen K."/>
            <person name="Kultima J.R."/>
            <person name="Leonard P."/>
            <person name="Levenez F."/>
            <person name="Lund O."/>
            <person name="Moumen B."/>
            <person name="Le Paslier D."/>
            <person name="Pons N."/>
            <person name="Pedersen O."/>
            <person name="Prifti E."/>
            <person name="Qin J."/>
            <person name="Raes J."/>
            <person name="Tap J."/>
            <person name="Tims S."/>
            <person name="Ussery D.W."/>
            <person name="Yamada T."/>
            <person name="MetaHit consortium"/>
            <person name="Renault P."/>
            <person name="Sicheritz-Ponten T."/>
            <person name="Bork P."/>
            <person name="Wang J."/>
            <person name="Brunak S."/>
            <person name="Ehrlich S.D."/>
        </authorList>
    </citation>
    <scope>NUCLEOTIDE SEQUENCE [LARGE SCALE GENOMIC DNA]</scope>
</reference>
<sequence>MLKYTVNKFICASHPVETHRTYPQVATRVTSGSERNGKQKNMKRKLTKRLTALLLSALTVVSTLPFLGWGMRVRAAEGSTAATAAGEEFMRIFHLDCGRKYFSVDEIKGIIDQLSANHYTHLQLAFGNDGFRFLLDDMSVGSHSSDGVKTAIQSANTSYSNGKSTSSAILSQTDMDAITAYAKAKGIGIIPLLNTPGHMTALLDAMKSLDSSISSEMNINQGSGSYFDPQTCTAAADLTKELVSKYAKYFADKGSKYFNLGADECGFDSMTTEKYAGFVNYINDLNAIVKGNGMTSLAFNDGFCRTVLSTSAKIDTDVLVCYWTDGTGYASTTELSQAGYKIINTNNDWYYVLGDYLYEAWGANGQWGYSDSKKALQTIPVTQVKDKSSVTPVGSMLCMWCDGPHKDYSASRDNVYDLITTMADSNPAYFKAPELPEQTLTDAASGITVTLKPSVSAEVIEYNLTIDISIFISDKTASMTLDVTITENGAPFKNGAVLKIPYDTWNSRMSEYGFGIDKIDALTGNVGTTESDVVDVKKDDENSVLVCTVPHFSEVEINATVEEGTDVELKTQEITLDIGGTSETFIVTDKNYAEGGSDYKPYEFNPDGVAIVEITGKNAVEGSTTTTTTYNEASVTCDNLISADSDAWVRAGEYYYTPDGKNYYPVYAKRSTTTGWLFITYYTYTYTYSYLKDGQNVDIGTQQESTLRGPGTGATPNITVYTKSTETETVPGTAASTTIVFTGVSAGTTTVTIGDTVYTVKVKRAPIDVTYNCVCDGNVIGTGTVKAYDNLNGGYDYTITAPPISGYAYSSGALTGTVTETTTVTLTYVVRSFAIPDSITLPISIIDYRSDGLLFDYTYNGTSYGYSLVHSDTYPANGYDSTQPYYGFTLDGASYGLSVPGTMLEVRGRYSRDNGPWSNSYSSGWIRSGMVEEYLSAAGLPVYTDATVQQVAYLLENQLYYEKIINDTSSNYNKEIVNTFLVPNAPRSVADTSTTGFSSAFGNAHTYENISNAYDLAWYLLNNLFTADTNMVTDNGHTVPIYGMGTNVYSGIILKKSQDIGNGSAGYVYDSAYATTYDKVNGYIYNTDVAGSIITSKPGLSAENTFWPIAGEGYDALYGNTTSANREGYTGNGNFALVGSAQFTYKENDYFYFSGDDDVYLFINGKLAMDLGGAHGVCYKEIKLSELGGEYGLVEGQPATFTFFYMERCSDNSNFSMRTNIELAEPAIQVEKNAYPENSNAPIPSGSAVPSYSNVIYDFVVRNTGNTDMTNLVFADNDGTFGNTVYFGGNGANSTGTGKAKLDLKGPFTVWFESNEAGKNTFTSYADANNYIKTLTLPAGDVLHVKGLRGIFTPDLNDVFTYENTLTVTAIAGNSTLKGNDTHKLYSFNIGDTTRAYVVDFGLPMTIEKLFDIGTDAASYIESVTRNDEKSNVRHGSYVLSGEKVNTKLTYTLTSPIDSAEVIVLDVNINIEGTRLTTHKHITIIPATTVYYEDTFSDFIRFEGSGCSWMTDGTTVSKEQSADRIAHEGNVYGYDQAYDTMSKFSLGSAHKVTVSGSNYATAKFSFYGTGFDVISATTNTSGTIVVSVTGENGYSKNYLVDTYYGYTYDSVTGEWTPAPDTAKALWQIPVMKVANLDYGKYDVTITVAYADFFSHGQNGGGSYDFWLDAVRIYDPAGAVAGAAGGSQENYENAYKADGECWPTYVELRDMIIRDKSFAADSAANGMIFIDGQTGNVSMADYTSYGPNNELYLANGQAVAFRLNAAGNVADIQIALKNIVEGKNASCKIFAVGSEPENGTVLATATDMYRSIKDLNGKTVVIMNVGDADSILSITNLKVTYSEKPGATDTLSLTMDEKSALAALSAVDEVLNPKTPFEPGKVDVRVEDKDITVITSPDVDGIEIDGEKVTDFTVDSETGNRIWKKPIDRILKDNPEISVVARDSNGNVSAPVTAPVVAGGSIGALIGGFIGRLIKNILSVLFG</sequence>
<feature type="transmembrane region" description="Helical" evidence="3">
    <location>
        <begin position="50"/>
        <end position="71"/>
    </location>
</feature>
<dbReference type="PANTHER" id="PTHR43678">
    <property type="entry name" value="PUTATIVE (AFU_ORTHOLOGUE AFUA_2G00640)-RELATED"/>
    <property type="match status" value="1"/>
</dbReference>
<dbReference type="GO" id="GO:0004563">
    <property type="term" value="F:beta-N-acetylhexosaminidase activity"/>
    <property type="evidence" value="ECO:0007669"/>
    <property type="project" value="UniProtKB-ARBA"/>
</dbReference>
<feature type="domain" description="PA14" evidence="4">
    <location>
        <begin position="1075"/>
        <end position="1232"/>
    </location>
</feature>
<dbReference type="SUPFAM" id="SSF51445">
    <property type="entry name" value="(Trans)glycosidases"/>
    <property type="match status" value="1"/>
</dbReference>
<evidence type="ECO:0000313" key="5">
    <source>
        <dbReference type="EMBL" id="CDC76027.1"/>
    </source>
</evidence>
<evidence type="ECO:0000256" key="3">
    <source>
        <dbReference type="SAM" id="Phobius"/>
    </source>
</evidence>
<dbReference type="EMBL" id="CBFW010000337">
    <property type="protein sequence ID" value="CDC76027.1"/>
    <property type="molecule type" value="Genomic_DNA"/>
</dbReference>
<dbReference type="InterPro" id="IPR011874">
    <property type="entry name" value="Fibro_Slime"/>
</dbReference>
<comment type="similarity">
    <text evidence="1">Belongs to the glycosyl hydrolase 20 family.</text>
</comment>
<dbReference type="InterPro" id="IPR017853">
    <property type="entry name" value="GH"/>
</dbReference>
<dbReference type="InterPro" id="IPR015883">
    <property type="entry name" value="Glyco_hydro_20_cat"/>
</dbReference>
<comment type="caution">
    <text evidence="5">The sequence shown here is derived from an EMBL/GenBank/DDBJ whole genome shotgun (WGS) entry which is preliminary data.</text>
</comment>
<organism evidence="5 6">
    <name type="scientific">Candidatus Colimorpha enterica</name>
    <dbReference type="NCBI Taxonomy" id="3083063"/>
    <lineage>
        <taxon>Bacteria</taxon>
        <taxon>Pseudomonadati</taxon>
        <taxon>Bacteroidota</taxon>
        <taxon>Bacteroidia</taxon>
        <taxon>Bacteroidales</taxon>
        <taxon>Candidatus Colimorpha</taxon>
    </lineage>
</organism>
<evidence type="ECO:0000256" key="2">
    <source>
        <dbReference type="ARBA" id="ARBA00022801"/>
    </source>
</evidence>
<dbReference type="NCBIfam" id="TIGR02148">
    <property type="entry name" value="Fibro_Slime"/>
    <property type="match status" value="1"/>
</dbReference>